<dbReference type="AlphaFoldDB" id="A0A369MC34"/>
<evidence type="ECO:0000313" key="1">
    <source>
        <dbReference type="EMBL" id="RDB69239.1"/>
    </source>
</evidence>
<gene>
    <name evidence="1" type="ORF">C1875_10350</name>
</gene>
<reference evidence="1 2" key="1">
    <citation type="journal article" date="2018" name="Elife">
        <title>Discovery and characterization of a prevalent human gut bacterial enzyme sufficient for the inactivation of a family of plant toxins.</title>
        <authorList>
            <person name="Koppel N."/>
            <person name="Bisanz J.E."/>
            <person name="Pandelia M.E."/>
            <person name="Turnbaugh P.J."/>
            <person name="Balskus E.P."/>
        </authorList>
    </citation>
    <scope>NUCLEOTIDE SEQUENCE [LARGE SCALE GENOMIC DNA]</scope>
    <source>
        <strain evidence="1 2">W1 BHI 6</strain>
    </source>
</reference>
<comment type="caution">
    <text evidence="1">The sequence shown here is derived from an EMBL/GenBank/DDBJ whole genome shotgun (WGS) entry which is preliminary data.</text>
</comment>
<dbReference type="EMBL" id="PPTU01000015">
    <property type="protein sequence ID" value="RDB69239.1"/>
    <property type="molecule type" value="Genomic_DNA"/>
</dbReference>
<accession>A0A369MC34</accession>
<sequence length="68" mass="7766">MESLSDGDVLDSHPRAAEMRQRVQAVLDNRIRDRRVLRQLSQLLVDFGAPAVVRFEHALHAVIRYLAS</sequence>
<proteinExistence type="predicted"/>
<name>A0A369MC34_EGGLN</name>
<dbReference type="Proteomes" id="UP000253970">
    <property type="component" value="Unassembled WGS sequence"/>
</dbReference>
<evidence type="ECO:0000313" key="2">
    <source>
        <dbReference type="Proteomes" id="UP000253970"/>
    </source>
</evidence>
<organism evidence="1 2">
    <name type="scientific">Eggerthella lenta</name>
    <name type="common">Eubacterium lentum</name>
    <dbReference type="NCBI Taxonomy" id="84112"/>
    <lineage>
        <taxon>Bacteria</taxon>
        <taxon>Bacillati</taxon>
        <taxon>Actinomycetota</taxon>
        <taxon>Coriobacteriia</taxon>
        <taxon>Eggerthellales</taxon>
        <taxon>Eggerthellaceae</taxon>
        <taxon>Eggerthella</taxon>
    </lineage>
</organism>
<protein>
    <submittedName>
        <fullName evidence="1">Uncharacterized protein</fullName>
    </submittedName>
</protein>